<dbReference type="Gene3D" id="3.30.70.270">
    <property type="match status" value="1"/>
</dbReference>
<keyword evidence="3" id="KW-0548">Nucleotidyltransferase</keyword>
<organism evidence="10">
    <name type="scientific">Guillardia theta (strain CCMP2712)</name>
    <name type="common">Cryptophyte</name>
    <dbReference type="NCBI Taxonomy" id="905079"/>
    <lineage>
        <taxon>Eukaryota</taxon>
        <taxon>Cryptophyceae</taxon>
        <taxon>Pyrenomonadales</taxon>
        <taxon>Geminigeraceae</taxon>
        <taxon>Guillardia</taxon>
    </lineage>
</organism>
<keyword evidence="2" id="KW-0808">Transferase</keyword>
<dbReference type="GO" id="GO:0046872">
    <property type="term" value="F:metal ion binding"/>
    <property type="evidence" value="ECO:0007669"/>
    <property type="project" value="UniProtKB-KW"/>
</dbReference>
<dbReference type="GO" id="GO:0005657">
    <property type="term" value="C:replication fork"/>
    <property type="evidence" value="ECO:0007669"/>
    <property type="project" value="TreeGrafter"/>
</dbReference>
<dbReference type="GeneID" id="17305102"/>
<evidence type="ECO:0000256" key="4">
    <source>
        <dbReference type="ARBA" id="ARBA00022723"/>
    </source>
</evidence>
<keyword evidence="7" id="KW-0234">DNA repair</keyword>
<evidence type="ECO:0000256" key="3">
    <source>
        <dbReference type="ARBA" id="ARBA00022695"/>
    </source>
</evidence>
<keyword evidence="12" id="KW-1185">Reference proteome</keyword>
<evidence type="ECO:0000313" key="11">
    <source>
        <dbReference type="EnsemblProtists" id="EKX48195"/>
    </source>
</evidence>
<feature type="non-terminal residue" evidence="10">
    <location>
        <position position="242"/>
    </location>
</feature>
<gene>
    <name evidence="10" type="primary">etaPOL</name>
    <name evidence="10" type="ORF">GUITHDRAFT_68814</name>
</gene>
<dbReference type="Pfam" id="PF00817">
    <property type="entry name" value="IMS"/>
    <property type="match status" value="1"/>
</dbReference>
<evidence type="ECO:0000259" key="9">
    <source>
        <dbReference type="PROSITE" id="PS50173"/>
    </source>
</evidence>
<dbReference type="OrthoDB" id="5723at2759"/>
<reference evidence="11" key="3">
    <citation type="submission" date="2015-06" db="UniProtKB">
        <authorList>
            <consortium name="EnsemblProtists"/>
        </authorList>
    </citation>
    <scope>IDENTIFICATION</scope>
</reference>
<dbReference type="GO" id="GO:0035861">
    <property type="term" value="C:site of double-strand break"/>
    <property type="evidence" value="ECO:0007669"/>
    <property type="project" value="TreeGrafter"/>
</dbReference>
<dbReference type="InterPro" id="IPR052230">
    <property type="entry name" value="DNA_polymerase_eta"/>
</dbReference>
<reference evidence="12" key="2">
    <citation type="submission" date="2012-11" db="EMBL/GenBank/DDBJ databases">
        <authorList>
            <person name="Kuo A."/>
            <person name="Curtis B.A."/>
            <person name="Tanifuji G."/>
            <person name="Burki F."/>
            <person name="Gruber A."/>
            <person name="Irimia M."/>
            <person name="Maruyama S."/>
            <person name="Arias M.C."/>
            <person name="Ball S.G."/>
            <person name="Gile G.H."/>
            <person name="Hirakawa Y."/>
            <person name="Hopkins J.F."/>
            <person name="Rensing S.A."/>
            <person name="Schmutz J."/>
            <person name="Symeonidi A."/>
            <person name="Elias M."/>
            <person name="Eveleigh R.J."/>
            <person name="Herman E.K."/>
            <person name="Klute M.J."/>
            <person name="Nakayama T."/>
            <person name="Obornik M."/>
            <person name="Reyes-Prieto A."/>
            <person name="Armbrust E.V."/>
            <person name="Aves S.J."/>
            <person name="Beiko R.G."/>
            <person name="Coutinho P."/>
            <person name="Dacks J.B."/>
            <person name="Durnford D.G."/>
            <person name="Fast N.M."/>
            <person name="Green B.R."/>
            <person name="Grisdale C."/>
            <person name="Hempe F."/>
            <person name="Henrissat B."/>
            <person name="Hoppner M.P."/>
            <person name="Ishida K.-I."/>
            <person name="Kim E."/>
            <person name="Koreny L."/>
            <person name="Kroth P.G."/>
            <person name="Liu Y."/>
            <person name="Malik S.-B."/>
            <person name="Maier U.G."/>
            <person name="McRose D."/>
            <person name="Mock T."/>
            <person name="Neilson J.A."/>
            <person name="Onodera N.T."/>
            <person name="Poole A.M."/>
            <person name="Pritham E.J."/>
            <person name="Richards T.A."/>
            <person name="Rocap G."/>
            <person name="Roy S.W."/>
            <person name="Sarai C."/>
            <person name="Schaack S."/>
            <person name="Shirato S."/>
            <person name="Slamovits C.H."/>
            <person name="Spencer D.F."/>
            <person name="Suzuki S."/>
            <person name="Worden A.Z."/>
            <person name="Zauner S."/>
            <person name="Barry K."/>
            <person name="Bell C."/>
            <person name="Bharti A.K."/>
            <person name="Crow J.A."/>
            <person name="Grimwood J."/>
            <person name="Kramer R."/>
            <person name="Lindquist E."/>
            <person name="Lucas S."/>
            <person name="Salamov A."/>
            <person name="McFadden G.I."/>
            <person name="Lane C.E."/>
            <person name="Keeling P.J."/>
            <person name="Gray M.W."/>
            <person name="Grigoriev I.V."/>
            <person name="Archibald J.M."/>
        </authorList>
    </citation>
    <scope>NUCLEOTIDE SEQUENCE</scope>
    <source>
        <strain evidence="12">CCMP2712</strain>
    </source>
</reference>
<name>L1JJC9_GUITC</name>
<dbReference type="AlphaFoldDB" id="L1JJC9"/>
<comment type="subcellular location">
    <subcellularLocation>
        <location evidence="1">Nucleus</location>
    </subcellularLocation>
</comment>
<dbReference type="GO" id="GO:0006281">
    <property type="term" value="P:DNA repair"/>
    <property type="evidence" value="ECO:0007669"/>
    <property type="project" value="UniProtKB-KW"/>
</dbReference>
<dbReference type="SUPFAM" id="SSF56672">
    <property type="entry name" value="DNA/RNA polymerases"/>
    <property type="match status" value="1"/>
</dbReference>
<dbReference type="Proteomes" id="UP000011087">
    <property type="component" value="Unassembled WGS sequence"/>
</dbReference>
<evidence type="ECO:0000256" key="5">
    <source>
        <dbReference type="ARBA" id="ARBA00022763"/>
    </source>
</evidence>
<dbReference type="EnsemblProtists" id="EKX48195">
    <property type="protein sequence ID" value="EKX48195"/>
    <property type="gene ID" value="GUITHDRAFT_68814"/>
</dbReference>
<keyword evidence="8" id="KW-0539">Nucleus</keyword>
<dbReference type="KEGG" id="gtt:GUITHDRAFT_68814"/>
<keyword evidence="6" id="KW-0460">Magnesium</keyword>
<dbReference type="GO" id="GO:0009314">
    <property type="term" value="P:response to radiation"/>
    <property type="evidence" value="ECO:0007669"/>
    <property type="project" value="TreeGrafter"/>
</dbReference>
<evidence type="ECO:0000256" key="7">
    <source>
        <dbReference type="ARBA" id="ARBA00023204"/>
    </source>
</evidence>
<feature type="domain" description="UmuC" evidence="9">
    <location>
        <begin position="14"/>
        <end position="235"/>
    </location>
</feature>
<dbReference type="InterPro" id="IPR043128">
    <property type="entry name" value="Rev_trsase/Diguanyl_cyclase"/>
</dbReference>
<dbReference type="GO" id="GO:0003887">
    <property type="term" value="F:DNA-directed DNA polymerase activity"/>
    <property type="evidence" value="ECO:0007669"/>
    <property type="project" value="TreeGrafter"/>
</dbReference>
<reference evidence="10 12" key="1">
    <citation type="journal article" date="2012" name="Nature">
        <title>Algal genomes reveal evolutionary mosaicism and the fate of nucleomorphs.</title>
        <authorList>
            <consortium name="DOE Joint Genome Institute"/>
            <person name="Curtis B.A."/>
            <person name="Tanifuji G."/>
            <person name="Burki F."/>
            <person name="Gruber A."/>
            <person name="Irimia M."/>
            <person name="Maruyama S."/>
            <person name="Arias M.C."/>
            <person name="Ball S.G."/>
            <person name="Gile G.H."/>
            <person name="Hirakawa Y."/>
            <person name="Hopkins J.F."/>
            <person name="Kuo A."/>
            <person name="Rensing S.A."/>
            <person name="Schmutz J."/>
            <person name="Symeonidi A."/>
            <person name="Elias M."/>
            <person name="Eveleigh R.J."/>
            <person name="Herman E.K."/>
            <person name="Klute M.J."/>
            <person name="Nakayama T."/>
            <person name="Obornik M."/>
            <person name="Reyes-Prieto A."/>
            <person name="Armbrust E.V."/>
            <person name="Aves S.J."/>
            <person name="Beiko R.G."/>
            <person name="Coutinho P."/>
            <person name="Dacks J.B."/>
            <person name="Durnford D.G."/>
            <person name="Fast N.M."/>
            <person name="Green B.R."/>
            <person name="Grisdale C.J."/>
            <person name="Hempel F."/>
            <person name="Henrissat B."/>
            <person name="Hoppner M.P."/>
            <person name="Ishida K."/>
            <person name="Kim E."/>
            <person name="Koreny L."/>
            <person name="Kroth P.G."/>
            <person name="Liu Y."/>
            <person name="Malik S.B."/>
            <person name="Maier U.G."/>
            <person name="McRose D."/>
            <person name="Mock T."/>
            <person name="Neilson J.A."/>
            <person name="Onodera N.T."/>
            <person name="Poole A.M."/>
            <person name="Pritham E.J."/>
            <person name="Richards T.A."/>
            <person name="Rocap G."/>
            <person name="Roy S.W."/>
            <person name="Sarai C."/>
            <person name="Schaack S."/>
            <person name="Shirato S."/>
            <person name="Slamovits C.H."/>
            <person name="Spencer D.F."/>
            <person name="Suzuki S."/>
            <person name="Worden A.Z."/>
            <person name="Zauner S."/>
            <person name="Barry K."/>
            <person name="Bell C."/>
            <person name="Bharti A.K."/>
            <person name="Crow J.A."/>
            <person name="Grimwood J."/>
            <person name="Kramer R."/>
            <person name="Lindquist E."/>
            <person name="Lucas S."/>
            <person name="Salamov A."/>
            <person name="McFadden G.I."/>
            <person name="Lane C.E."/>
            <person name="Keeling P.J."/>
            <person name="Gray M.W."/>
            <person name="Grigoriev I.V."/>
            <person name="Archibald J.M."/>
        </authorList>
    </citation>
    <scope>NUCLEOTIDE SEQUENCE</scope>
    <source>
        <strain evidence="10 12">CCMP2712</strain>
    </source>
</reference>
<keyword evidence="4" id="KW-0479">Metal-binding</keyword>
<dbReference type="EMBL" id="JH992986">
    <property type="protein sequence ID" value="EKX48195.1"/>
    <property type="molecule type" value="Genomic_DNA"/>
</dbReference>
<dbReference type="FunFam" id="3.40.1170.60:FF:000003">
    <property type="entry name" value="DNA polymerase eta"/>
    <property type="match status" value="1"/>
</dbReference>
<dbReference type="HOGENOM" id="CLU_012348_7_0_1"/>
<dbReference type="OMA" id="SHIGTHK"/>
<evidence type="ECO:0000256" key="1">
    <source>
        <dbReference type="ARBA" id="ARBA00004123"/>
    </source>
</evidence>
<dbReference type="Gene3D" id="3.40.1170.60">
    <property type="match status" value="1"/>
</dbReference>
<dbReference type="eggNOG" id="KOG2095">
    <property type="taxonomic scope" value="Eukaryota"/>
</dbReference>
<dbReference type="InterPro" id="IPR001126">
    <property type="entry name" value="UmuC"/>
</dbReference>
<dbReference type="PANTHER" id="PTHR45873:SF1">
    <property type="entry name" value="DNA POLYMERASE ETA"/>
    <property type="match status" value="1"/>
</dbReference>
<dbReference type="RefSeq" id="XP_005835175.1">
    <property type="nucleotide sequence ID" value="XM_005835118.1"/>
</dbReference>
<evidence type="ECO:0000256" key="2">
    <source>
        <dbReference type="ARBA" id="ARBA00022679"/>
    </source>
</evidence>
<sequence length="242" mass="27543">MDSLLYRSLVNRVILHIDMDAFYAQVEHRRTGISREEPLAVQQWEGLIAVNYPARARGITRHMRVEEAKKICPDLHLVHKRDDLPRKVSLERYRNASMEVFEVLQQYGIVEKASIDEAYIDVTKTVNNLYRRIFDLEQNDADKHGLNETNDRFDEINTAKEEDLKLLLGAVICQAARAGVLEHTSFTCSGGISHNKMLSKLASARHKPNQQTIVPVQGVQSLMEQLPLKNIRGLGGKFGNQL</sequence>
<evidence type="ECO:0000256" key="8">
    <source>
        <dbReference type="ARBA" id="ARBA00023242"/>
    </source>
</evidence>
<dbReference type="GO" id="GO:0042276">
    <property type="term" value="P:error-prone translesion synthesis"/>
    <property type="evidence" value="ECO:0007669"/>
    <property type="project" value="TreeGrafter"/>
</dbReference>
<accession>L1JJC9</accession>
<dbReference type="InterPro" id="IPR043502">
    <property type="entry name" value="DNA/RNA_pol_sf"/>
</dbReference>
<dbReference type="PaxDb" id="55529-EKX48195"/>
<evidence type="ECO:0000313" key="12">
    <source>
        <dbReference type="Proteomes" id="UP000011087"/>
    </source>
</evidence>
<dbReference type="PANTHER" id="PTHR45873">
    <property type="entry name" value="DNA POLYMERASE ETA"/>
    <property type="match status" value="1"/>
</dbReference>
<evidence type="ECO:0000313" key="10">
    <source>
        <dbReference type="EMBL" id="EKX48195.1"/>
    </source>
</evidence>
<dbReference type="GO" id="GO:0005634">
    <property type="term" value="C:nucleus"/>
    <property type="evidence" value="ECO:0007669"/>
    <property type="project" value="UniProtKB-SubCell"/>
</dbReference>
<proteinExistence type="predicted"/>
<dbReference type="PROSITE" id="PS50173">
    <property type="entry name" value="UMUC"/>
    <property type="match status" value="1"/>
</dbReference>
<evidence type="ECO:0000256" key="6">
    <source>
        <dbReference type="ARBA" id="ARBA00022842"/>
    </source>
</evidence>
<keyword evidence="5" id="KW-0227">DNA damage</keyword>
<dbReference type="STRING" id="905079.L1JJC9"/>
<protein>
    <submittedName>
        <fullName evidence="10">DNA polymerase eta, replication coupled repair</fullName>
    </submittedName>
</protein>